<sequence>MKFLFVAILIVLAIQLAASQTTTTTEAATTTTTTTTAASTTATTTTSSPNKIKCNRSNNWCHTRIPKKKCKNPKRCIKTVVVVTRRRG</sequence>
<accession>A0ABM4GFC2</accession>
<dbReference type="RefSeq" id="XP_070141402.1">
    <property type="nucleotide sequence ID" value="XM_070285301.1"/>
</dbReference>
<keyword evidence="3" id="KW-1185">Reference proteome</keyword>
<organism evidence="3 4">
    <name type="scientific">Drosophila kikkawai</name>
    <name type="common">Fruit fly</name>
    <dbReference type="NCBI Taxonomy" id="30033"/>
    <lineage>
        <taxon>Eukaryota</taxon>
        <taxon>Metazoa</taxon>
        <taxon>Ecdysozoa</taxon>
        <taxon>Arthropoda</taxon>
        <taxon>Hexapoda</taxon>
        <taxon>Insecta</taxon>
        <taxon>Pterygota</taxon>
        <taxon>Neoptera</taxon>
        <taxon>Endopterygota</taxon>
        <taxon>Diptera</taxon>
        <taxon>Brachycera</taxon>
        <taxon>Muscomorpha</taxon>
        <taxon>Ephydroidea</taxon>
        <taxon>Drosophilidae</taxon>
        <taxon>Drosophila</taxon>
        <taxon>Sophophora</taxon>
    </lineage>
</organism>
<evidence type="ECO:0000313" key="5">
    <source>
        <dbReference type="RefSeq" id="XP_070141403.1"/>
    </source>
</evidence>
<feature type="signal peptide" evidence="2">
    <location>
        <begin position="1"/>
        <end position="19"/>
    </location>
</feature>
<name>A0ABM4GFC2_DROKI</name>
<feature type="chain" id="PRO_5045026232" evidence="2">
    <location>
        <begin position="20"/>
        <end position="88"/>
    </location>
</feature>
<evidence type="ECO:0000313" key="4">
    <source>
        <dbReference type="RefSeq" id="XP_070141402.1"/>
    </source>
</evidence>
<dbReference type="RefSeq" id="XP_070141403.1">
    <property type="nucleotide sequence ID" value="XM_070285302.1"/>
</dbReference>
<feature type="compositionally biased region" description="Low complexity" evidence="1">
    <location>
        <begin position="20"/>
        <end position="48"/>
    </location>
</feature>
<feature type="region of interest" description="Disordered" evidence="1">
    <location>
        <begin position="20"/>
        <end position="49"/>
    </location>
</feature>
<evidence type="ECO:0000256" key="2">
    <source>
        <dbReference type="SAM" id="SignalP"/>
    </source>
</evidence>
<evidence type="ECO:0000256" key="1">
    <source>
        <dbReference type="SAM" id="MobiDB-lite"/>
    </source>
</evidence>
<dbReference type="Proteomes" id="UP001652661">
    <property type="component" value="Chromosome 3L"/>
</dbReference>
<protein>
    <submittedName>
        <fullName evidence="4 5">Integumentary mucin C.1-like</fullName>
    </submittedName>
</protein>
<gene>
    <name evidence="4 5" type="primary">LOC108073883</name>
</gene>
<keyword evidence="2" id="KW-0732">Signal</keyword>
<evidence type="ECO:0000313" key="3">
    <source>
        <dbReference type="Proteomes" id="UP001652661"/>
    </source>
</evidence>
<reference evidence="4 5" key="1">
    <citation type="submission" date="2025-05" db="UniProtKB">
        <authorList>
            <consortium name="RefSeq"/>
        </authorList>
    </citation>
    <scope>IDENTIFICATION</scope>
    <source>
        <strain evidence="4 5">14028-0561.14</strain>
        <tissue evidence="4 5">Whole fly</tissue>
    </source>
</reference>
<dbReference type="GeneID" id="108073883"/>
<proteinExistence type="predicted"/>